<sequence>MKKNVSFSTRGQRADIGDLLIYRMLPNRYAQAVGPFVFLDHITPKVHAPTESRMQTGTGAHPHRGIATLTYLLHGKGEHFDSAGHHAKVTSGGIQWMKAGNGVIHDETLNPNPAETTGLTHAMQFWINLPSQHKAEAPAYLAVQAAEVPQKMLENGKGWIKVIAGSYEELASPIPSYSEQFLYHLHLEPGQTFKQETSAGVEYAAFLLAGNAQLNGTEHTANEFVEFDRSEGSVEITNPQETAIDVILFGGERYAEPIVAEGPFVMNSKAEIALAYRDFFNGKYGQIEYNKPVLVK</sequence>
<comment type="similarity">
    <text evidence="1 2">Belongs to the pirin family.</text>
</comment>
<reference evidence="6" key="1">
    <citation type="journal article" date="2019" name="Int. J. Syst. Evol. Microbiol.">
        <title>The Global Catalogue of Microorganisms (GCM) 10K type strain sequencing project: providing services to taxonomists for standard genome sequencing and annotation.</title>
        <authorList>
            <consortium name="The Broad Institute Genomics Platform"/>
            <consortium name="The Broad Institute Genome Sequencing Center for Infectious Disease"/>
            <person name="Wu L."/>
            <person name="Ma J."/>
        </authorList>
    </citation>
    <scope>NUCLEOTIDE SEQUENCE [LARGE SCALE GENOMIC DNA]</scope>
    <source>
        <strain evidence="6">CGMCC 4.7393</strain>
    </source>
</reference>
<evidence type="ECO:0000256" key="1">
    <source>
        <dbReference type="ARBA" id="ARBA00008416"/>
    </source>
</evidence>
<feature type="domain" description="Pirin C-terminal" evidence="4">
    <location>
        <begin position="183"/>
        <end position="284"/>
    </location>
</feature>
<accession>A0ABW2DKV6</accession>
<dbReference type="CDD" id="cd02909">
    <property type="entry name" value="cupin_pirin_N"/>
    <property type="match status" value="1"/>
</dbReference>
<evidence type="ECO:0000259" key="4">
    <source>
        <dbReference type="Pfam" id="PF05726"/>
    </source>
</evidence>
<evidence type="ECO:0000256" key="2">
    <source>
        <dbReference type="RuleBase" id="RU003457"/>
    </source>
</evidence>
<dbReference type="RefSeq" id="WP_066622910.1">
    <property type="nucleotide sequence ID" value="NZ_JBHSYQ010000003.1"/>
</dbReference>
<feature type="domain" description="Pirin N-terminal" evidence="3">
    <location>
        <begin position="26"/>
        <end position="127"/>
    </location>
</feature>
<dbReference type="InterPro" id="IPR011051">
    <property type="entry name" value="RmlC_Cupin_sf"/>
</dbReference>
<gene>
    <name evidence="5" type="ORF">ACFQHR_04765</name>
</gene>
<comment type="caution">
    <text evidence="5">The sequence shown here is derived from an EMBL/GenBank/DDBJ whole genome shotgun (WGS) entry which is preliminary data.</text>
</comment>
<evidence type="ECO:0000259" key="3">
    <source>
        <dbReference type="Pfam" id="PF02678"/>
    </source>
</evidence>
<dbReference type="SUPFAM" id="SSF51182">
    <property type="entry name" value="RmlC-like cupins"/>
    <property type="match status" value="1"/>
</dbReference>
<dbReference type="Gene3D" id="2.60.120.10">
    <property type="entry name" value="Jelly Rolls"/>
    <property type="match status" value="2"/>
</dbReference>
<dbReference type="EMBL" id="JBHSYQ010000003">
    <property type="protein sequence ID" value="MFC6996923.1"/>
    <property type="molecule type" value="Genomic_DNA"/>
</dbReference>
<dbReference type="Proteomes" id="UP001596405">
    <property type="component" value="Unassembled WGS sequence"/>
</dbReference>
<protein>
    <submittedName>
        <fullName evidence="5">Pirin family protein</fullName>
    </submittedName>
</protein>
<dbReference type="InterPro" id="IPR003829">
    <property type="entry name" value="Pirin_N_dom"/>
</dbReference>
<name>A0ABW2DKV6_9BACT</name>
<dbReference type="InterPro" id="IPR008778">
    <property type="entry name" value="Pirin_C_dom"/>
</dbReference>
<keyword evidence="6" id="KW-1185">Reference proteome</keyword>
<dbReference type="PIRSF" id="PIRSF006232">
    <property type="entry name" value="Pirin"/>
    <property type="match status" value="1"/>
</dbReference>
<dbReference type="Pfam" id="PF05726">
    <property type="entry name" value="Pirin_C"/>
    <property type="match status" value="1"/>
</dbReference>
<dbReference type="PANTHER" id="PTHR13903">
    <property type="entry name" value="PIRIN-RELATED"/>
    <property type="match status" value="1"/>
</dbReference>
<proteinExistence type="inferred from homology"/>
<evidence type="ECO:0000313" key="5">
    <source>
        <dbReference type="EMBL" id="MFC6996923.1"/>
    </source>
</evidence>
<evidence type="ECO:0000313" key="6">
    <source>
        <dbReference type="Proteomes" id="UP001596405"/>
    </source>
</evidence>
<dbReference type="InterPro" id="IPR014710">
    <property type="entry name" value="RmlC-like_jellyroll"/>
</dbReference>
<dbReference type="InterPro" id="IPR012093">
    <property type="entry name" value="Pirin"/>
</dbReference>
<dbReference type="PANTHER" id="PTHR13903:SF8">
    <property type="entry name" value="PIRIN"/>
    <property type="match status" value="1"/>
</dbReference>
<organism evidence="5 6">
    <name type="scientific">Rufibacter roseus</name>
    <dbReference type="NCBI Taxonomy" id="1567108"/>
    <lineage>
        <taxon>Bacteria</taxon>
        <taxon>Pseudomonadati</taxon>
        <taxon>Bacteroidota</taxon>
        <taxon>Cytophagia</taxon>
        <taxon>Cytophagales</taxon>
        <taxon>Hymenobacteraceae</taxon>
        <taxon>Rufibacter</taxon>
    </lineage>
</organism>
<dbReference type="Pfam" id="PF02678">
    <property type="entry name" value="Pirin"/>
    <property type="match status" value="1"/>
</dbReference>